<accession>A0ABD0TS60</accession>
<feature type="disulfide bond" evidence="9">
    <location>
        <begin position="133"/>
        <end position="141"/>
    </location>
</feature>
<evidence type="ECO:0000256" key="1">
    <source>
        <dbReference type="ARBA" id="ARBA00004141"/>
    </source>
</evidence>
<evidence type="ECO:0000256" key="3">
    <source>
        <dbReference type="ARBA" id="ARBA00022448"/>
    </source>
</evidence>
<evidence type="ECO:0000256" key="6">
    <source>
        <dbReference type="ARBA" id="ARBA00022989"/>
    </source>
</evidence>
<dbReference type="GO" id="GO:0016020">
    <property type="term" value="C:membrane"/>
    <property type="evidence" value="ECO:0007669"/>
    <property type="project" value="UniProtKB-SubCell"/>
</dbReference>
<dbReference type="SUPFAM" id="SSF161070">
    <property type="entry name" value="SNF-like"/>
    <property type="match status" value="1"/>
</dbReference>
<dbReference type="InterPro" id="IPR000175">
    <property type="entry name" value="Na/ntran_symport"/>
</dbReference>
<feature type="transmembrane region" description="Helical" evidence="10">
    <location>
        <begin position="301"/>
        <end position="328"/>
    </location>
</feature>
<feature type="transmembrane region" description="Helical" evidence="10">
    <location>
        <begin position="434"/>
        <end position="455"/>
    </location>
</feature>
<feature type="transmembrane region" description="Helical" evidence="10">
    <location>
        <begin position="191"/>
        <end position="211"/>
    </location>
</feature>
<keyword evidence="4 10" id="KW-0812">Transmembrane</keyword>
<evidence type="ECO:0000256" key="8">
    <source>
        <dbReference type="PIRSR" id="PIRSR600175-1"/>
    </source>
</evidence>
<dbReference type="AlphaFoldDB" id="A0ABD0TS60"/>
<dbReference type="Proteomes" id="UP001549921">
    <property type="component" value="Unassembled WGS sequence"/>
</dbReference>
<evidence type="ECO:0000256" key="5">
    <source>
        <dbReference type="ARBA" id="ARBA00022847"/>
    </source>
</evidence>
<feature type="transmembrane region" description="Helical" evidence="10">
    <location>
        <begin position="269"/>
        <end position="289"/>
    </location>
</feature>
<proteinExistence type="inferred from homology"/>
<gene>
    <name evidence="11" type="ORF">ABMA28_000422</name>
</gene>
<evidence type="ECO:0000256" key="2">
    <source>
        <dbReference type="ARBA" id="ARBA00006459"/>
    </source>
</evidence>
<feature type="transmembrane region" description="Helical" evidence="10">
    <location>
        <begin position="360"/>
        <end position="383"/>
    </location>
</feature>
<reference evidence="11 12" key="1">
    <citation type="submission" date="2024-06" db="EMBL/GenBank/DDBJ databases">
        <title>A chromosome-level genome assembly of beet webworm, Loxostege sticticalis.</title>
        <authorList>
            <person name="Zhang Y."/>
        </authorList>
    </citation>
    <scope>NUCLEOTIDE SEQUENCE [LARGE SCALE GENOMIC DNA]</scope>
    <source>
        <strain evidence="11">AQ028</strain>
        <tissue evidence="11">Male pupae</tissue>
    </source>
</reference>
<dbReference type="Pfam" id="PF00209">
    <property type="entry name" value="SNF"/>
    <property type="match status" value="1"/>
</dbReference>
<name>A0ABD0TS60_LOXSC</name>
<evidence type="ECO:0000313" key="11">
    <source>
        <dbReference type="EMBL" id="KAL0852198.1"/>
    </source>
</evidence>
<dbReference type="EMBL" id="JBEDNZ010000001">
    <property type="protein sequence ID" value="KAL0852198.1"/>
    <property type="molecule type" value="Genomic_DNA"/>
</dbReference>
<evidence type="ECO:0000256" key="10">
    <source>
        <dbReference type="SAM" id="Phobius"/>
    </source>
</evidence>
<keyword evidence="5" id="KW-0769">Symport</keyword>
<feature type="transmembrane region" description="Helical" evidence="10">
    <location>
        <begin position="476"/>
        <end position="498"/>
    </location>
</feature>
<dbReference type="InterPro" id="IPR037272">
    <property type="entry name" value="SNS_sf"/>
</dbReference>
<comment type="similarity">
    <text evidence="2">Belongs to the sodium:neurotransmitter symporter (SNF) (TC 2.A.22) family.</text>
</comment>
<sequence length="597" mass="68771">MNVCNNSNNNDPEHYWESRRTYMMVLLCQIIGTPVIIGMTNTAIVYGATGYILAYILTTIIFGIPLLYMEFIISQFTARDCIDVWKIYPCVSHIGYIQVFWQIIVIISNHFFNAFNLHYLLISFESPIPYYTCGHWAKDNCNILVSNYTINQDCIRQVDPPKYCGDLYTTFPEYQYWRYRMLGEDKDTFKIAWRVSLASFLICVITYLTCFKRKRSVKWVIEFFILYPILGYILLLMGSMLQKGVVEIYQESLDSDFGTFFRMFRLPTLITQIIFSLGIGSGTTFNLASSSPFRSPCYSNTVITVAVSAAVSTLAICTTAMMACPYAFTYGIDPDRVMKAQMTLLYEKTPRFIKEYRTKYFWLVLIFSCHAVLGIGTNLVYVLHLLEMLVARNPRVARYPGMATFFGIIMLYLITIPLLGKFGMYLLVGLRRCSSMLGVFFAVIETVVYVISYGVDRFSEDVHFMQGLQPNKYTRLSWLVSSVTLSYAFITEIIHNIIYDKSASDVGRYVFISTICLIVLIFLLKLLIAAIKGHFRDVFKLDATWGPKSEVLQRSRAMFTAQAMTKEYLYRQYHLQAGIVARQKMSNCRTVDREPDV</sequence>
<dbReference type="PROSITE" id="PS50267">
    <property type="entry name" value="NA_NEUROTRAN_SYMP_3"/>
    <property type="match status" value="1"/>
</dbReference>
<evidence type="ECO:0000313" key="12">
    <source>
        <dbReference type="Proteomes" id="UP001549921"/>
    </source>
</evidence>
<keyword evidence="3" id="KW-0813">Transport</keyword>
<feature type="transmembrane region" description="Helical" evidence="10">
    <location>
        <begin position="223"/>
        <end position="241"/>
    </location>
</feature>
<feature type="transmembrane region" description="Helical" evidence="10">
    <location>
        <begin position="510"/>
        <end position="531"/>
    </location>
</feature>
<protein>
    <submittedName>
        <fullName evidence="11">Uncharacterized protein</fullName>
    </submittedName>
</protein>
<comment type="subcellular location">
    <subcellularLocation>
        <location evidence="1">Membrane</location>
        <topology evidence="1">Multi-pass membrane protein</topology>
    </subcellularLocation>
</comment>
<dbReference type="PANTHER" id="PTHR11616">
    <property type="entry name" value="SODIUM/CHLORIDE DEPENDENT TRANSPORTER"/>
    <property type="match status" value="1"/>
</dbReference>
<keyword evidence="8" id="KW-0915">Sodium</keyword>
<organism evidence="11 12">
    <name type="scientific">Loxostege sticticalis</name>
    <name type="common">Beet webworm moth</name>
    <dbReference type="NCBI Taxonomy" id="481309"/>
    <lineage>
        <taxon>Eukaryota</taxon>
        <taxon>Metazoa</taxon>
        <taxon>Ecdysozoa</taxon>
        <taxon>Arthropoda</taxon>
        <taxon>Hexapoda</taxon>
        <taxon>Insecta</taxon>
        <taxon>Pterygota</taxon>
        <taxon>Neoptera</taxon>
        <taxon>Endopterygota</taxon>
        <taxon>Lepidoptera</taxon>
        <taxon>Glossata</taxon>
        <taxon>Ditrysia</taxon>
        <taxon>Pyraloidea</taxon>
        <taxon>Crambidae</taxon>
        <taxon>Pyraustinae</taxon>
        <taxon>Loxostege</taxon>
    </lineage>
</organism>
<feature type="transmembrane region" description="Helical" evidence="10">
    <location>
        <begin position="94"/>
        <end position="112"/>
    </location>
</feature>
<keyword evidence="9" id="KW-1015">Disulfide bond</keyword>
<feature type="binding site" evidence="8">
    <location>
        <position position="373"/>
    </location>
    <ligand>
        <name>Na(+)</name>
        <dbReference type="ChEBI" id="CHEBI:29101"/>
        <label>1</label>
    </ligand>
</feature>
<evidence type="ECO:0000256" key="7">
    <source>
        <dbReference type="ARBA" id="ARBA00023136"/>
    </source>
</evidence>
<feature type="transmembrane region" description="Helical" evidence="10">
    <location>
        <begin position="52"/>
        <end position="73"/>
    </location>
</feature>
<feature type="transmembrane region" description="Helical" evidence="10">
    <location>
        <begin position="404"/>
        <end position="428"/>
    </location>
</feature>
<keyword evidence="6 10" id="KW-1133">Transmembrane helix</keyword>
<dbReference type="PRINTS" id="PR00176">
    <property type="entry name" value="NANEUSMPORT"/>
</dbReference>
<comment type="caution">
    <text evidence="11">The sequence shown here is derived from an EMBL/GenBank/DDBJ whole genome shotgun (WGS) entry which is preliminary data.</text>
</comment>
<keyword evidence="8" id="KW-0479">Metal-binding</keyword>
<dbReference type="PANTHER" id="PTHR11616:SF241">
    <property type="entry name" value="SODIUM- AND CHLORIDE-DEPENDENT GLYCINE TRANSPORTER 2"/>
    <property type="match status" value="1"/>
</dbReference>
<feature type="binding site" evidence="8">
    <location>
        <position position="276"/>
    </location>
    <ligand>
        <name>Na(+)</name>
        <dbReference type="ChEBI" id="CHEBI:29101"/>
        <label>1</label>
    </ligand>
</feature>
<dbReference type="GO" id="GO:0015293">
    <property type="term" value="F:symporter activity"/>
    <property type="evidence" value="ECO:0007669"/>
    <property type="project" value="UniProtKB-KW"/>
</dbReference>
<evidence type="ECO:0000256" key="4">
    <source>
        <dbReference type="ARBA" id="ARBA00022692"/>
    </source>
</evidence>
<evidence type="ECO:0000256" key="9">
    <source>
        <dbReference type="PIRSR" id="PIRSR600175-2"/>
    </source>
</evidence>
<keyword evidence="7 10" id="KW-0472">Membrane</keyword>
<feature type="transmembrane region" description="Helical" evidence="10">
    <location>
        <begin position="21"/>
        <end position="46"/>
    </location>
</feature>